<name>A0AAD4T4F0_9MAGN</name>
<dbReference type="GO" id="GO:0006357">
    <property type="term" value="P:regulation of transcription by RNA polymerase II"/>
    <property type="evidence" value="ECO:0007669"/>
    <property type="project" value="InterPro"/>
</dbReference>
<dbReference type="GO" id="GO:0030154">
    <property type="term" value="P:cell differentiation"/>
    <property type="evidence" value="ECO:0007669"/>
    <property type="project" value="TreeGrafter"/>
</dbReference>
<accession>A0AAD4T4F0</accession>
<dbReference type="PANTHER" id="PTHR13742:SF17">
    <property type="entry name" value="RE32990P-RELATED"/>
    <property type="match status" value="1"/>
</dbReference>
<comment type="caution">
    <text evidence="1">The sequence shown here is derived from an EMBL/GenBank/DDBJ whole genome shotgun (WGS) entry which is preliminary data.</text>
</comment>
<sequence>RFKDLTTCTNDLVPILAILILHVPVRFRKFSFDSEMFVRKGNKGVDLLASLCKTKIPCSALQCKAENLENVDTEGLTFFEDLVKESSFSSSLIVLERDYDVAMNNKNDLDEWVFVNVEDSLHGTGSLSGGAMNITGF</sequence>
<dbReference type="Proteomes" id="UP001202328">
    <property type="component" value="Unassembled WGS sequence"/>
</dbReference>
<proteinExistence type="predicted"/>
<dbReference type="GO" id="GO:0000785">
    <property type="term" value="C:chromatin"/>
    <property type="evidence" value="ECO:0007669"/>
    <property type="project" value="TreeGrafter"/>
</dbReference>
<evidence type="ECO:0000313" key="1">
    <source>
        <dbReference type="EMBL" id="KAI3939959.1"/>
    </source>
</evidence>
<dbReference type="GO" id="GO:0000977">
    <property type="term" value="F:RNA polymerase II transcription regulatory region sequence-specific DNA binding"/>
    <property type="evidence" value="ECO:0007669"/>
    <property type="project" value="TreeGrafter"/>
</dbReference>
<dbReference type="InterPro" id="IPR028309">
    <property type="entry name" value="RB_fam"/>
</dbReference>
<protein>
    <submittedName>
        <fullName evidence="1">Uncharacterized protein</fullName>
    </submittedName>
</protein>
<keyword evidence="2" id="KW-1185">Reference proteome</keyword>
<organism evidence="1 2">
    <name type="scientific">Papaver atlanticum</name>
    <dbReference type="NCBI Taxonomy" id="357466"/>
    <lineage>
        <taxon>Eukaryota</taxon>
        <taxon>Viridiplantae</taxon>
        <taxon>Streptophyta</taxon>
        <taxon>Embryophyta</taxon>
        <taxon>Tracheophyta</taxon>
        <taxon>Spermatophyta</taxon>
        <taxon>Magnoliopsida</taxon>
        <taxon>Ranunculales</taxon>
        <taxon>Papaveraceae</taxon>
        <taxon>Papaveroideae</taxon>
        <taxon>Papaver</taxon>
    </lineage>
</organism>
<feature type="non-terminal residue" evidence="1">
    <location>
        <position position="137"/>
    </location>
</feature>
<evidence type="ECO:0000313" key="2">
    <source>
        <dbReference type="Proteomes" id="UP001202328"/>
    </source>
</evidence>
<dbReference type="PANTHER" id="PTHR13742">
    <property type="entry name" value="RETINOBLASTOMA-ASSOCIATED PROTEIN RB -RELATED"/>
    <property type="match status" value="1"/>
</dbReference>
<reference evidence="1" key="1">
    <citation type="submission" date="2022-04" db="EMBL/GenBank/DDBJ databases">
        <title>A functionally conserved STORR gene fusion in Papaver species that diverged 16.8 million years ago.</title>
        <authorList>
            <person name="Catania T."/>
        </authorList>
    </citation>
    <scope>NUCLEOTIDE SEQUENCE</scope>
    <source>
        <strain evidence="1">S-188037</strain>
    </source>
</reference>
<dbReference type="EMBL" id="JAJJMB010005286">
    <property type="protein sequence ID" value="KAI3939959.1"/>
    <property type="molecule type" value="Genomic_DNA"/>
</dbReference>
<dbReference type="GO" id="GO:0005667">
    <property type="term" value="C:transcription regulator complex"/>
    <property type="evidence" value="ECO:0007669"/>
    <property type="project" value="TreeGrafter"/>
</dbReference>
<dbReference type="GO" id="GO:2000134">
    <property type="term" value="P:negative regulation of G1/S transition of mitotic cell cycle"/>
    <property type="evidence" value="ECO:0007669"/>
    <property type="project" value="TreeGrafter"/>
</dbReference>
<dbReference type="AlphaFoldDB" id="A0AAD4T4F0"/>
<gene>
    <name evidence="1" type="ORF">MKW98_029735</name>
</gene>